<dbReference type="Pfam" id="PF05183">
    <property type="entry name" value="RdRP"/>
    <property type="match status" value="1"/>
</dbReference>
<dbReference type="InterPro" id="IPR035979">
    <property type="entry name" value="RBD_domain_sf"/>
</dbReference>
<comment type="caution">
    <text evidence="4">The sequence shown here is derived from an EMBL/GenBank/DDBJ whole genome shotgun (WGS) entry which is preliminary data.</text>
</comment>
<accession>A0A3D8RVT7</accession>
<comment type="catalytic activity">
    <reaction evidence="1">
        <text>RNA(n) + a ribonucleoside 5'-triphosphate = RNA(n+1) + diphosphate</text>
        <dbReference type="Rhea" id="RHEA:21248"/>
        <dbReference type="Rhea" id="RHEA-COMP:14527"/>
        <dbReference type="Rhea" id="RHEA-COMP:17342"/>
        <dbReference type="ChEBI" id="CHEBI:33019"/>
        <dbReference type="ChEBI" id="CHEBI:61557"/>
        <dbReference type="ChEBI" id="CHEBI:140395"/>
        <dbReference type="EC" id="2.7.7.48"/>
    </reaction>
</comment>
<dbReference type="GO" id="GO:0031380">
    <property type="term" value="C:nuclear RNA-directed RNA polymerase complex"/>
    <property type="evidence" value="ECO:0007669"/>
    <property type="project" value="TreeGrafter"/>
</dbReference>
<dbReference type="EC" id="2.7.7.48" evidence="1"/>
<dbReference type="PANTHER" id="PTHR23079:SF17">
    <property type="entry name" value="RNA-DEPENDENT RNA POLYMERASE"/>
    <property type="match status" value="1"/>
</dbReference>
<dbReference type="CDD" id="cd00590">
    <property type="entry name" value="RRM_SF"/>
    <property type="match status" value="1"/>
</dbReference>
<sequence>MEVHVVNVPEQATKGALRNYFGPILKQLSITSFRCQKTVGKNFANITFLHSEDASRFLALHGHEGFISKKKGANRPPSSLKFFNQPIYCKMSNFAVDPYLLRVLESEDQHRRAQNETYKEKPREKSTLPVSFSISGIACGDWTYSGSDLQYLAQATWNVPGISTFRTRSLVTVLESGYRMDIRYHSVRSIAFQASPSPAFTLTLTEAPRMFKKNEKPLAELIAAIRLNTMQQYRNEFKWKRIASFGLQHDRVAANCFVYRISLADHKVISKGHGSELPQQIERLRQAREVPPMTEWRAIMSKPGPQSLESHVHGYQSLQGFLSVGRVSFKLAFQIQKLVENCYLSPYQVIAIFPGIVSMYRRYTEDVSINAIRRLFSQIPFPGPGIDADEVSTKTLLDLLNKDAELSLKEKAYKNPYSFDNTVLVHRARVTPAGIYLSGPEPESNNRVLRKYSDFQEYFLRVQFCDEDGEPIRFNYQISNEEILHTIFKDVLQSGIKIAGRNFMFLGFSHSSLRSQSCWFMADFQLPDGEVLNAQKVIAELGNFSSIRSPAKCAARIGQAFSDTPHAVTVSDSALLYVKDVERSGRVFSDGVGTISMSLVTQIWETLKLPHLVKPTLFQIRYRGAKGMLSLDSRLKGDVLRLRPSMVKFDGSKSNDLEICGSSRKPLPMKLNRQFIKILEDLGVDETFFLDLQAKEVARLRAITASVDNASRFLDRQSIGNAIQLPWLIRELTFLEFDFREDPFLRDVLEMAILIELRKLKHKAQIPVDKGFHLYGIMDETGILEEGDIFCTVIEDGVKRVITGKNMIVTRAPALHPGDIQLANAVTVPTNSPLMQLTNCICFSQKGNRDLPSQLSGGDLDGDLYYVMWDPKARLKQIHSAADYPRQIAIDIGMAVETRHMTDFFIKFMETDQLGRIATSHLVLADQHKEGTFHQDCITLAEMHSTAVDFSKTGIPVEMNGMPRVSRWHPDFMAPGPHVRIESTRGLSFDKEPFNFTGDEQPVADDDEEAIEYRYYESSKVLGKLYRAIDEREIFRKIHNDRLHGQQSGLSFMDVVWEYVQRRCQLIQYQHKIPWARDIRDMYKESLLNLMTEFSEHPLRPIREIEAVVGNILGKNAIANRRQQELSTSMKGEYDRNAAFIVDCITRDENGDYSSESLERTMACLFISLEEKIPTRDREELVSFKYLAATLCLREINLLPV</sequence>
<dbReference type="SUPFAM" id="SSF54928">
    <property type="entry name" value="RNA-binding domain, RBD"/>
    <property type="match status" value="1"/>
</dbReference>
<evidence type="ECO:0000313" key="5">
    <source>
        <dbReference type="Proteomes" id="UP000256328"/>
    </source>
</evidence>
<dbReference type="InterPro" id="IPR057596">
    <property type="entry name" value="RDRP_core"/>
</dbReference>
<protein>
    <recommendedName>
        <fullName evidence="1">RNA-dependent RNA polymerase</fullName>
        <ecNumber evidence="1">2.7.7.48</ecNumber>
    </recommendedName>
</protein>
<dbReference type="InterPro" id="IPR007855">
    <property type="entry name" value="RDRP"/>
</dbReference>
<dbReference type="Pfam" id="PF25358">
    <property type="entry name" value="PH_fung_RdRP"/>
    <property type="match status" value="1"/>
</dbReference>
<organism evidence="4 5">
    <name type="scientific">Coleophoma crateriformis</name>
    <dbReference type="NCBI Taxonomy" id="565419"/>
    <lineage>
        <taxon>Eukaryota</taxon>
        <taxon>Fungi</taxon>
        <taxon>Dikarya</taxon>
        <taxon>Ascomycota</taxon>
        <taxon>Pezizomycotina</taxon>
        <taxon>Leotiomycetes</taxon>
        <taxon>Helotiales</taxon>
        <taxon>Dermateaceae</taxon>
        <taxon>Coleophoma</taxon>
    </lineage>
</organism>
<dbReference type="GO" id="GO:0003968">
    <property type="term" value="F:RNA-directed RNA polymerase activity"/>
    <property type="evidence" value="ECO:0007669"/>
    <property type="project" value="UniProtKB-KW"/>
</dbReference>
<dbReference type="EMBL" id="PDLN01000008">
    <property type="protein sequence ID" value="RDW77921.1"/>
    <property type="molecule type" value="Genomic_DNA"/>
</dbReference>
<feature type="domain" description="RDRP core" evidence="2">
    <location>
        <begin position="430"/>
        <end position="1029"/>
    </location>
</feature>
<gene>
    <name evidence="4" type="ORF">BP5796_05773</name>
</gene>
<dbReference type="PANTHER" id="PTHR23079">
    <property type="entry name" value="RNA-DEPENDENT RNA POLYMERASE"/>
    <property type="match status" value="1"/>
</dbReference>
<dbReference type="InterPro" id="IPR057503">
    <property type="entry name" value="PH_RdRP"/>
</dbReference>
<evidence type="ECO:0000256" key="1">
    <source>
        <dbReference type="RuleBase" id="RU363098"/>
    </source>
</evidence>
<dbReference type="GO" id="GO:0030422">
    <property type="term" value="P:siRNA processing"/>
    <property type="evidence" value="ECO:0007669"/>
    <property type="project" value="TreeGrafter"/>
</dbReference>
<dbReference type="OrthoDB" id="6513042at2759"/>
<evidence type="ECO:0000259" key="3">
    <source>
        <dbReference type="Pfam" id="PF25358"/>
    </source>
</evidence>
<reference evidence="4 5" key="1">
    <citation type="journal article" date="2018" name="IMA Fungus">
        <title>IMA Genome-F 9: Draft genome sequence of Annulohypoxylon stygium, Aspergillus mulundensis, Berkeleyomyces basicola (syn. Thielaviopsis basicola), Ceratocystis smalleyi, two Cercospora beticola strains, Coleophoma cylindrospora, Fusarium fracticaudum, Phialophora cf. hyalina, and Morchella septimelata.</title>
        <authorList>
            <person name="Wingfield B.D."/>
            <person name="Bills G.F."/>
            <person name="Dong Y."/>
            <person name="Huang W."/>
            <person name="Nel W.J."/>
            <person name="Swalarsk-Parry B.S."/>
            <person name="Vaghefi N."/>
            <person name="Wilken P.M."/>
            <person name="An Z."/>
            <person name="de Beer Z.W."/>
            <person name="De Vos L."/>
            <person name="Chen L."/>
            <person name="Duong T.A."/>
            <person name="Gao Y."/>
            <person name="Hammerbacher A."/>
            <person name="Kikkert J.R."/>
            <person name="Li Y."/>
            <person name="Li H."/>
            <person name="Li K."/>
            <person name="Li Q."/>
            <person name="Liu X."/>
            <person name="Ma X."/>
            <person name="Naidoo K."/>
            <person name="Pethybridge S.J."/>
            <person name="Sun J."/>
            <person name="Steenkamp E.T."/>
            <person name="van der Nest M.A."/>
            <person name="van Wyk S."/>
            <person name="Wingfield M.J."/>
            <person name="Xiong C."/>
            <person name="Yue Q."/>
            <person name="Zhang X."/>
        </authorList>
    </citation>
    <scope>NUCLEOTIDE SEQUENCE [LARGE SCALE GENOMIC DNA]</scope>
    <source>
        <strain evidence="4 5">BP5796</strain>
    </source>
</reference>
<feature type="domain" description="RdRP-like PH" evidence="3">
    <location>
        <begin position="131"/>
        <end position="303"/>
    </location>
</feature>
<keyword evidence="1" id="KW-0548">Nucleotidyltransferase</keyword>
<keyword evidence="5" id="KW-1185">Reference proteome</keyword>
<keyword evidence="1" id="KW-0696">RNA-directed RNA polymerase</keyword>
<keyword evidence="1" id="KW-0808">Transferase</keyword>
<evidence type="ECO:0000313" key="4">
    <source>
        <dbReference type="EMBL" id="RDW77921.1"/>
    </source>
</evidence>
<name>A0A3D8RVT7_9HELO</name>
<dbReference type="Proteomes" id="UP000256328">
    <property type="component" value="Unassembled WGS sequence"/>
</dbReference>
<proteinExistence type="inferred from homology"/>
<dbReference type="GO" id="GO:0003723">
    <property type="term" value="F:RNA binding"/>
    <property type="evidence" value="ECO:0007669"/>
    <property type="project" value="UniProtKB-KW"/>
</dbReference>
<comment type="similarity">
    <text evidence="1">Belongs to the RdRP family.</text>
</comment>
<evidence type="ECO:0000259" key="2">
    <source>
        <dbReference type="Pfam" id="PF05183"/>
    </source>
</evidence>
<keyword evidence="1" id="KW-0694">RNA-binding</keyword>
<dbReference type="AlphaFoldDB" id="A0A3D8RVT7"/>